<keyword evidence="2" id="KW-1185">Reference proteome</keyword>
<evidence type="ECO:0000313" key="1">
    <source>
        <dbReference type="EMBL" id="KAJ9067450.1"/>
    </source>
</evidence>
<gene>
    <name evidence="1" type="ORF">DSO57_1038962</name>
</gene>
<comment type="caution">
    <text evidence="1">The sequence shown here is derived from an EMBL/GenBank/DDBJ whole genome shotgun (WGS) entry which is preliminary data.</text>
</comment>
<dbReference type="EMBL" id="QTSX02004110">
    <property type="protein sequence ID" value="KAJ9067450.1"/>
    <property type="molecule type" value="Genomic_DNA"/>
</dbReference>
<protein>
    <submittedName>
        <fullName evidence="1">Uncharacterized protein</fullName>
    </submittedName>
</protein>
<evidence type="ECO:0000313" key="2">
    <source>
        <dbReference type="Proteomes" id="UP001165960"/>
    </source>
</evidence>
<proteinExistence type="predicted"/>
<reference evidence="1" key="1">
    <citation type="submission" date="2022-04" db="EMBL/GenBank/DDBJ databases">
        <title>Genome of the entomopathogenic fungus Entomophthora muscae.</title>
        <authorList>
            <person name="Elya C."/>
            <person name="Lovett B.R."/>
            <person name="Lee E."/>
            <person name="Macias A.M."/>
            <person name="Hajek A.E."/>
            <person name="De Bivort B.L."/>
            <person name="Kasson M.T."/>
            <person name="De Fine Licht H.H."/>
            <person name="Stajich J.E."/>
        </authorList>
    </citation>
    <scope>NUCLEOTIDE SEQUENCE</scope>
    <source>
        <strain evidence="1">Berkeley</strain>
    </source>
</reference>
<organism evidence="1 2">
    <name type="scientific">Entomophthora muscae</name>
    <dbReference type="NCBI Taxonomy" id="34485"/>
    <lineage>
        <taxon>Eukaryota</taxon>
        <taxon>Fungi</taxon>
        <taxon>Fungi incertae sedis</taxon>
        <taxon>Zoopagomycota</taxon>
        <taxon>Entomophthoromycotina</taxon>
        <taxon>Entomophthoromycetes</taxon>
        <taxon>Entomophthorales</taxon>
        <taxon>Entomophthoraceae</taxon>
        <taxon>Entomophthora</taxon>
    </lineage>
</organism>
<accession>A0ACC2SYK7</accession>
<dbReference type="Proteomes" id="UP001165960">
    <property type="component" value="Unassembled WGS sequence"/>
</dbReference>
<feature type="non-terminal residue" evidence="1">
    <location>
        <position position="84"/>
    </location>
</feature>
<name>A0ACC2SYK7_9FUNG</name>
<sequence>MIKRKPSPSSEILPTVSPPQSLPPAPPFFFKKNQVFTTHSTLFTKAIQGAAKHKYKASELSQQLDFIATALLEGSKMKRGKKDE</sequence>